<dbReference type="AlphaFoldDB" id="A0A841RD06"/>
<sequence>MVRLVRIILFFLSIIPIGAENTTFTLVSEIWPPFRISQNPGDCDDCGIDIDIINELERRLDITIEVEFCPWARALEEIKSGRSDLIIGFAYSEERAEYASYVPVSYTSVEPVFYTHTGSGASVGEYGDLADKSIGLSRDSVYFEPFNSDESLNKVYLKSEKQILDMLALGRLELAVGTNPNMAYDIARFGY</sequence>
<keyword evidence="4" id="KW-1185">Reference proteome</keyword>
<gene>
    <name evidence="3" type="ORF">HNR50_003576</name>
</gene>
<evidence type="ECO:0000313" key="3">
    <source>
        <dbReference type="EMBL" id="MBB6481895.1"/>
    </source>
</evidence>
<accession>A0A841RD06</accession>
<name>A0A841RD06_9SPIO</name>
<dbReference type="Pfam" id="PF00497">
    <property type="entry name" value="SBP_bac_3"/>
    <property type="match status" value="1"/>
</dbReference>
<feature type="domain" description="Solute-binding protein family 3/N-terminal" evidence="2">
    <location>
        <begin position="30"/>
        <end position="143"/>
    </location>
</feature>
<organism evidence="3 4">
    <name type="scientific">Spirochaeta isovalerica</name>
    <dbReference type="NCBI Taxonomy" id="150"/>
    <lineage>
        <taxon>Bacteria</taxon>
        <taxon>Pseudomonadati</taxon>
        <taxon>Spirochaetota</taxon>
        <taxon>Spirochaetia</taxon>
        <taxon>Spirochaetales</taxon>
        <taxon>Spirochaetaceae</taxon>
        <taxon>Spirochaeta</taxon>
    </lineage>
</organism>
<protein>
    <submittedName>
        <fullName evidence="3">Polar amino acid transport system substrate-binding protein</fullName>
    </submittedName>
</protein>
<evidence type="ECO:0000313" key="4">
    <source>
        <dbReference type="Proteomes" id="UP000587760"/>
    </source>
</evidence>
<dbReference type="InterPro" id="IPR001638">
    <property type="entry name" value="Solute-binding_3/MltF_N"/>
</dbReference>
<proteinExistence type="predicted"/>
<dbReference type="EMBL" id="JACHGJ010000008">
    <property type="protein sequence ID" value="MBB6481895.1"/>
    <property type="molecule type" value="Genomic_DNA"/>
</dbReference>
<comment type="caution">
    <text evidence="3">The sequence shown here is derived from an EMBL/GenBank/DDBJ whole genome shotgun (WGS) entry which is preliminary data.</text>
</comment>
<dbReference type="PANTHER" id="PTHR35936:SF25">
    <property type="entry name" value="ABC TRANSPORTER SUBSTRATE-BINDING PROTEIN"/>
    <property type="match status" value="1"/>
</dbReference>
<evidence type="ECO:0000259" key="2">
    <source>
        <dbReference type="Pfam" id="PF00497"/>
    </source>
</evidence>
<dbReference type="PANTHER" id="PTHR35936">
    <property type="entry name" value="MEMBRANE-BOUND LYTIC MUREIN TRANSGLYCOSYLASE F"/>
    <property type="match status" value="1"/>
</dbReference>
<reference evidence="3 4" key="1">
    <citation type="submission" date="2020-08" db="EMBL/GenBank/DDBJ databases">
        <title>Genomic Encyclopedia of Type Strains, Phase IV (KMG-IV): sequencing the most valuable type-strain genomes for metagenomic binning, comparative biology and taxonomic classification.</title>
        <authorList>
            <person name="Goeker M."/>
        </authorList>
    </citation>
    <scope>NUCLEOTIDE SEQUENCE [LARGE SCALE GENOMIC DNA]</scope>
    <source>
        <strain evidence="3 4">DSM 2461</strain>
    </source>
</reference>
<evidence type="ECO:0000256" key="1">
    <source>
        <dbReference type="ARBA" id="ARBA00022729"/>
    </source>
</evidence>
<keyword evidence="1" id="KW-0732">Signal</keyword>
<dbReference type="SUPFAM" id="SSF53850">
    <property type="entry name" value="Periplasmic binding protein-like II"/>
    <property type="match status" value="1"/>
</dbReference>
<dbReference type="Proteomes" id="UP000587760">
    <property type="component" value="Unassembled WGS sequence"/>
</dbReference>
<dbReference type="Gene3D" id="3.40.190.10">
    <property type="entry name" value="Periplasmic binding protein-like II"/>
    <property type="match status" value="2"/>
</dbReference>
<dbReference type="RefSeq" id="WP_184748129.1">
    <property type="nucleotide sequence ID" value="NZ_JACHGJ010000008.1"/>
</dbReference>